<protein>
    <recommendedName>
        <fullName evidence="4">SAUR-like auxin-responsive protein family</fullName>
    </recommendedName>
</protein>
<reference evidence="2" key="1">
    <citation type="journal article" date="2020" name="bioRxiv">
        <title>Hybrid origin of Populus tomentosa Carr. identified through genome sequencing and phylogenomic analysis.</title>
        <authorList>
            <person name="An X."/>
            <person name="Gao K."/>
            <person name="Chen Z."/>
            <person name="Li J."/>
            <person name="Yang X."/>
            <person name="Yang X."/>
            <person name="Zhou J."/>
            <person name="Guo T."/>
            <person name="Zhao T."/>
            <person name="Huang S."/>
            <person name="Miao D."/>
            <person name="Khan W.U."/>
            <person name="Rao P."/>
            <person name="Ye M."/>
            <person name="Lei B."/>
            <person name="Liao W."/>
            <person name="Wang J."/>
            <person name="Ji L."/>
            <person name="Li Y."/>
            <person name="Guo B."/>
            <person name="Mustafa N.S."/>
            <person name="Li S."/>
            <person name="Yun Q."/>
            <person name="Keller S.R."/>
            <person name="Mao J."/>
            <person name="Zhang R."/>
            <person name="Strauss S.H."/>
        </authorList>
    </citation>
    <scope>NUCLEOTIDE SEQUENCE</scope>
    <source>
        <strain evidence="2">GM15</strain>
        <tissue evidence="2">Leaf</tissue>
    </source>
</reference>
<evidence type="ECO:0000256" key="1">
    <source>
        <dbReference type="ARBA" id="ARBA00006974"/>
    </source>
</evidence>
<proteinExistence type="inferred from homology"/>
<comment type="caution">
    <text evidence="2">The sequence shown here is derived from an EMBL/GenBank/DDBJ whole genome shotgun (WGS) entry which is preliminary data.</text>
</comment>
<dbReference type="EMBL" id="JAAWWB010000005">
    <property type="protein sequence ID" value="KAG6782665.1"/>
    <property type="molecule type" value="Genomic_DNA"/>
</dbReference>
<evidence type="ECO:0000313" key="2">
    <source>
        <dbReference type="EMBL" id="KAG6782665.1"/>
    </source>
</evidence>
<gene>
    <name evidence="2" type="ORF">POTOM_012075</name>
</gene>
<name>A0A8X8AKC1_POPTO</name>
<dbReference type="PANTHER" id="PTHR31374">
    <property type="entry name" value="AUXIN-INDUCED PROTEIN-LIKE-RELATED"/>
    <property type="match status" value="1"/>
</dbReference>
<accession>A0A8X8AKC1</accession>
<dbReference type="PANTHER" id="PTHR31374:SF201">
    <property type="entry name" value="SAUR-LIKE AUXIN-RESPONSIVE PROTEIN FAMILY"/>
    <property type="match status" value="1"/>
</dbReference>
<comment type="similarity">
    <text evidence="1">Belongs to the ARG7 family.</text>
</comment>
<dbReference type="AlphaFoldDB" id="A0A8X8AKC1"/>
<dbReference type="OrthoDB" id="1026046at2759"/>
<dbReference type="Proteomes" id="UP000886885">
    <property type="component" value="Chromosome 3A"/>
</dbReference>
<dbReference type="GO" id="GO:0009733">
    <property type="term" value="P:response to auxin"/>
    <property type="evidence" value="ECO:0007669"/>
    <property type="project" value="InterPro"/>
</dbReference>
<dbReference type="Pfam" id="PF02519">
    <property type="entry name" value="Auxin_inducible"/>
    <property type="match status" value="1"/>
</dbReference>
<organism evidence="2 3">
    <name type="scientific">Populus tomentosa</name>
    <name type="common">Chinese white poplar</name>
    <dbReference type="NCBI Taxonomy" id="118781"/>
    <lineage>
        <taxon>Eukaryota</taxon>
        <taxon>Viridiplantae</taxon>
        <taxon>Streptophyta</taxon>
        <taxon>Embryophyta</taxon>
        <taxon>Tracheophyta</taxon>
        <taxon>Spermatophyta</taxon>
        <taxon>Magnoliopsida</taxon>
        <taxon>eudicotyledons</taxon>
        <taxon>Gunneridae</taxon>
        <taxon>Pentapetalae</taxon>
        <taxon>rosids</taxon>
        <taxon>fabids</taxon>
        <taxon>Malpighiales</taxon>
        <taxon>Salicaceae</taxon>
        <taxon>Saliceae</taxon>
        <taxon>Populus</taxon>
    </lineage>
</organism>
<evidence type="ECO:0008006" key="4">
    <source>
        <dbReference type="Google" id="ProtNLM"/>
    </source>
</evidence>
<sequence>MYKEEGFVLSLKAVTVEEEAIIVGLCRCGCGASLDKVTSTESFYKALCFMLVSTPEPKRRCGACSVRPEALDVPLQKSALCNRVPTTSAFSQRNTHASAFTHTIYAHQRPSLPVDNLILRTPKAEDLEVQSLACSDFMIFTLTAMKRLRGFRIGRKKLARFFKWIARPRRKPARLSSMDLPRRPFNSISKILDMARCLRRGAKTLCFPHSDPGYIRLGHAKPMEVPKGHMAVYVGQPDGDTKRELVPVIYFNHPLFGELLKGTERVYGYNHSGGITIPCGYSEFEKVKVRIAAWNNCHKSRGYSLQRRHHKYG</sequence>
<evidence type="ECO:0000313" key="3">
    <source>
        <dbReference type="Proteomes" id="UP000886885"/>
    </source>
</evidence>
<dbReference type="InterPro" id="IPR003676">
    <property type="entry name" value="SAUR_fam"/>
</dbReference>
<keyword evidence="3" id="KW-1185">Reference proteome</keyword>